<gene>
    <name evidence="1" type="primary">A07p012110.1_BraROA</name>
    <name evidence="1" type="ORF">IGI04_026458</name>
</gene>
<dbReference type="Proteomes" id="UP000823674">
    <property type="component" value="Chromosome A07"/>
</dbReference>
<keyword evidence="2" id="KW-1185">Reference proteome</keyword>
<comment type="caution">
    <text evidence="1">The sequence shown here is derived from an EMBL/GenBank/DDBJ whole genome shotgun (WGS) entry which is preliminary data.</text>
</comment>
<evidence type="ECO:0008006" key="3">
    <source>
        <dbReference type="Google" id="ProtNLM"/>
    </source>
</evidence>
<evidence type="ECO:0000313" key="2">
    <source>
        <dbReference type="Proteomes" id="UP000823674"/>
    </source>
</evidence>
<proteinExistence type="predicted"/>
<evidence type="ECO:0000313" key="1">
    <source>
        <dbReference type="EMBL" id="KAG5378616.1"/>
    </source>
</evidence>
<accession>A0ABQ7KWP8</accession>
<organism evidence="1 2">
    <name type="scientific">Brassica rapa subsp. trilocularis</name>
    <dbReference type="NCBI Taxonomy" id="1813537"/>
    <lineage>
        <taxon>Eukaryota</taxon>
        <taxon>Viridiplantae</taxon>
        <taxon>Streptophyta</taxon>
        <taxon>Embryophyta</taxon>
        <taxon>Tracheophyta</taxon>
        <taxon>Spermatophyta</taxon>
        <taxon>Magnoliopsida</taxon>
        <taxon>eudicotyledons</taxon>
        <taxon>Gunneridae</taxon>
        <taxon>Pentapetalae</taxon>
        <taxon>rosids</taxon>
        <taxon>malvids</taxon>
        <taxon>Brassicales</taxon>
        <taxon>Brassicaceae</taxon>
        <taxon>Brassiceae</taxon>
        <taxon>Brassica</taxon>
    </lineage>
</organism>
<sequence>MRRGFDLKPNYLSRYVLLELHKNGQYTIKYGYWIAQNILKNKEENVYSKSNITKFQVFTWRIKVPKKMCHFIWQLITGTRNIRRRVSTLRSEIEALNWAIESMLHHSTCQNFGTVCMNLITMIKEPNVWSNFSTELKYIKILKRRFQNILYFLGQSALSDSLAGTPRFFHNEFFCWLFNSSLVL</sequence>
<reference evidence="1 2" key="1">
    <citation type="submission" date="2021-03" db="EMBL/GenBank/DDBJ databases">
        <authorList>
            <person name="King G.J."/>
            <person name="Bancroft I."/>
            <person name="Baten A."/>
            <person name="Bloomfield J."/>
            <person name="Borpatragohain P."/>
            <person name="He Z."/>
            <person name="Irish N."/>
            <person name="Irwin J."/>
            <person name="Liu K."/>
            <person name="Mauleon R.P."/>
            <person name="Moore J."/>
            <person name="Morris R."/>
            <person name="Ostergaard L."/>
            <person name="Wang B."/>
            <person name="Wells R."/>
        </authorList>
    </citation>
    <scope>NUCLEOTIDE SEQUENCE [LARGE SCALE GENOMIC DNA]</scope>
    <source>
        <strain evidence="1">R-o-18</strain>
        <tissue evidence="1">Leaf</tissue>
    </source>
</reference>
<name>A0ABQ7KWP8_BRACM</name>
<protein>
    <recommendedName>
        <fullName evidence="3">Reverse transcriptase zinc-binding domain-containing protein</fullName>
    </recommendedName>
</protein>
<dbReference type="EMBL" id="JADBGQ010000009">
    <property type="protein sequence ID" value="KAG5378616.1"/>
    <property type="molecule type" value="Genomic_DNA"/>
</dbReference>